<dbReference type="VEuPathDB" id="TriTrypDB:TcIL3000_9_5700"/>
<feature type="domain" description="SET" evidence="2">
    <location>
        <begin position="72"/>
        <end position="192"/>
    </location>
</feature>
<reference evidence="3" key="1">
    <citation type="journal article" date="2012" name="Proc. Natl. Acad. Sci. U.S.A.">
        <title>Antigenic diversity is generated by distinct evolutionary mechanisms in African trypanosome species.</title>
        <authorList>
            <person name="Jackson A.P."/>
            <person name="Berry A."/>
            <person name="Aslett M."/>
            <person name="Allison H.C."/>
            <person name="Burton P."/>
            <person name="Vavrova-Anderson J."/>
            <person name="Brown R."/>
            <person name="Browne H."/>
            <person name="Corton N."/>
            <person name="Hauser H."/>
            <person name="Gamble J."/>
            <person name="Gilderthorp R."/>
            <person name="Marcello L."/>
            <person name="McQuillan J."/>
            <person name="Otto T.D."/>
            <person name="Quail M.A."/>
            <person name="Sanders M.J."/>
            <person name="van Tonder A."/>
            <person name="Ginger M.L."/>
            <person name="Field M.C."/>
            <person name="Barry J.D."/>
            <person name="Hertz-Fowler C."/>
            <person name="Berriman M."/>
        </authorList>
    </citation>
    <scope>NUCLEOTIDE SEQUENCE</scope>
    <source>
        <strain evidence="3">IL3000</strain>
    </source>
</reference>
<organism evidence="3">
    <name type="scientific">Trypanosoma congolense (strain IL3000)</name>
    <dbReference type="NCBI Taxonomy" id="1068625"/>
    <lineage>
        <taxon>Eukaryota</taxon>
        <taxon>Discoba</taxon>
        <taxon>Euglenozoa</taxon>
        <taxon>Kinetoplastea</taxon>
        <taxon>Metakinetoplastina</taxon>
        <taxon>Trypanosomatida</taxon>
        <taxon>Trypanosomatidae</taxon>
        <taxon>Trypanosoma</taxon>
        <taxon>Nannomonas</taxon>
    </lineage>
</organism>
<sequence length="761" mass="84083">MEVPSSLRCAPARRSLKFPAGDHACNFLVFDTMISKHDRMILYMEIMVHAKALVNPIVLPHFTVPHLPEQYTELRVITDLRHPAYGQIGLFARKTIPANVVITPYSGYVEIFPTSCNSRTYTMGYGSLSDDYALDAEFVGNYGRFANDPRGVGALTANISAESRFTPRGETYTALVSRRVIAKGEEILMAYGKDHNLRHNPWTGIKGETLTQYRLSAPPPFRFVGKKKSDDNSDDVGRTGSPTALPGVSVGSEATDSRLSLKREREEDNLSNVVTGDVGVELFWECPQCGAWSTRCVASPQVDFCDFCSSPRVHRTRLVAVRRKLSPLQVTQGTTATVTTCTGAPNKWPSGGGGISGKSDASCINRGGSGFLHLSVGDVEAHKGPKGYHDRSKPMNGSAVDDVSTSVAPFSSCPVGWPLNIPFLPWQIWDAAVPLSTIGKHSRFETHSDIFLYTVGSQTDYQSGYCAADRIRRAVVCDSGSSLSDDDTCEEEEEEEYTQASPRRGHRPKGRQPRVRRRKEELWIKEDCQEAGDVHLRGRHSLYHRSNPPNGHNSSDSPKARDYLFVLSGPLPCKDEGGNVECPYRTLQYILRDVTRRVFAGKPYRCGDVVASVGGLIRLVKDRRQRPDGSVLQIPMRYFMPKKVREELRSRCSMSSTEDISEHLSLADLLKQLDSFALIVTNEMMFCPCLTLFDKNDLSSEDNTGTSPQNTEVGATSWMHAVLDLCNLSFVLTIDALGCPYVAAIAIKDIATFDSLLARIG</sequence>
<evidence type="ECO:0000256" key="1">
    <source>
        <dbReference type="SAM" id="MobiDB-lite"/>
    </source>
</evidence>
<dbReference type="InterPro" id="IPR046341">
    <property type="entry name" value="SET_dom_sf"/>
</dbReference>
<dbReference type="EMBL" id="HE575322">
    <property type="protein sequence ID" value="CCC93162.1"/>
    <property type="molecule type" value="Genomic_DNA"/>
</dbReference>
<dbReference type="AlphaFoldDB" id="G0UUU8"/>
<dbReference type="Gene3D" id="2.170.270.10">
    <property type="entry name" value="SET domain"/>
    <property type="match status" value="1"/>
</dbReference>
<accession>G0UUU8</accession>
<evidence type="ECO:0000313" key="3">
    <source>
        <dbReference type="EMBL" id="CCC93162.1"/>
    </source>
</evidence>
<dbReference type="Pfam" id="PF00856">
    <property type="entry name" value="SET"/>
    <property type="match status" value="1"/>
</dbReference>
<proteinExistence type="predicted"/>
<protein>
    <recommendedName>
        <fullName evidence="2">SET domain-containing protein</fullName>
    </recommendedName>
</protein>
<gene>
    <name evidence="3" type="ORF">TCIL3000_9_5700</name>
</gene>
<evidence type="ECO:0000259" key="2">
    <source>
        <dbReference type="PROSITE" id="PS50280"/>
    </source>
</evidence>
<dbReference type="SUPFAM" id="SSF82199">
    <property type="entry name" value="SET domain"/>
    <property type="match status" value="1"/>
</dbReference>
<feature type="compositionally biased region" description="Acidic residues" evidence="1">
    <location>
        <begin position="484"/>
        <end position="497"/>
    </location>
</feature>
<dbReference type="InterPro" id="IPR001214">
    <property type="entry name" value="SET_dom"/>
</dbReference>
<dbReference type="PROSITE" id="PS50280">
    <property type="entry name" value="SET"/>
    <property type="match status" value="1"/>
</dbReference>
<feature type="compositionally biased region" description="Basic residues" evidence="1">
    <location>
        <begin position="503"/>
        <end position="516"/>
    </location>
</feature>
<feature type="compositionally biased region" description="Basic and acidic residues" evidence="1">
    <location>
        <begin position="227"/>
        <end position="237"/>
    </location>
</feature>
<name>G0UUU8_TRYCI</name>
<feature type="region of interest" description="Disordered" evidence="1">
    <location>
        <begin position="222"/>
        <end position="253"/>
    </location>
</feature>
<feature type="region of interest" description="Disordered" evidence="1">
    <location>
        <begin position="480"/>
        <end position="516"/>
    </location>
</feature>